<dbReference type="AlphaFoldDB" id="A0A7J3X9A0"/>
<reference evidence="1" key="1">
    <citation type="journal article" date="2020" name="mSystems">
        <title>Genome- and Community-Level Interaction Insights into Carbon Utilization and Element Cycling Functions of Hydrothermarchaeota in Hydrothermal Sediment.</title>
        <authorList>
            <person name="Zhou Z."/>
            <person name="Liu Y."/>
            <person name="Xu W."/>
            <person name="Pan J."/>
            <person name="Luo Z.H."/>
            <person name="Li M."/>
        </authorList>
    </citation>
    <scope>NUCLEOTIDE SEQUENCE [LARGE SCALE GENOMIC DNA]</scope>
    <source>
        <strain evidence="1">SpSt-1125</strain>
    </source>
</reference>
<evidence type="ECO:0000313" key="1">
    <source>
        <dbReference type="EMBL" id="HHP05770.1"/>
    </source>
</evidence>
<comment type="caution">
    <text evidence="1">The sequence shown here is derived from an EMBL/GenBank/DDBJ whole genome shotgun (WGS) entry which is preliminary data.</text>
</comment>
<accession>A0A7J3X9A0</accession>
<organism evidence="1">
    <name type="scientific">Thermofilum pendens</name>
    <dbReference type="NCBI Taxonomy" id="2269"/>
    <lineage>
        <taxon>Archaea</taxon>
        <taxon>Thermoproteota</taxon>
        <taxon>Thermoprotei</taxon>
        <taxon>Thermofilales</taxon>
        <taxon>Thermofilaceae</taxon>
        <taxon>Thermofilum</taxon>
    </lineage>
</organism>
<name>A0A7J3X9A0_THEPE</name>
<gene>
    <name evidence="1" type="ORF">ENM88_08540</name>
</gene>
<proteinExistence type="predicted"/>
<protein>
    <submittedName>
        <fullName evidence="1">Uncharacterized protein</fullName>
    </submittedName>
</protein>
<dbReference type="EMBL" id="DRZM01000232">
    <property type="protein sequence ID" value="HHP05770.1"/>
    <property type="molecule type" value="Genomic_DNA"/>
</dbReference>
<sequence length="94" mass="10649">MRKRYSKRSGYFIRRVAELIAAGGSIERAQSLALEILITEVHLNLAMREGLLGEQERDEAAELLREIEEAKLALYRACRMGLFGAEAQRVKARS</sequence>